<feature type="compositionally biased region" description="Pro residues" evidence="1">
    <location>
        <begin position="370"/>
        <end position="381"/>
    </location>
</feature>
<comment type="caution">
    <text evidence="3">The sequence shown here is derived from an EMBL/GenBank/DDBJ whole genome shotgun (WGS) entry which is preliminary data.</text>
</comment>
<feature type="compositionally biased region" description="Pro residues" evidence="1">
    <location>
        <begin position="176"/>
        <end position="187"/>
    </location>
</feature>
<evidence type="ECO:0000313" key="4">
    <source>
        <dbReference type="Proteomes" id="UP001498771"/>
    </source>
</evidence>
<dbReference type="InterPro" id="IPR046985">
    <property type="entry name" value="IP5"/>
</dbReference>
<dbReference type="SUPFAM" id="SSF56219">
    <property type="entry name" value="DNase I-like"/>
    <property type="match status" value="1"/>
</dbReference>
<feature type="region of interest" description="Disordered" evidence="1">
    <location>
        <begin position="482"/>
        <end position="501"/>
    </location>
</feature>
<protein>
    <recommendedName>
        <fullName evidence="2">Inositol polyphosphate-related phosphatase domain-containing protein</fullName>
    </recommendedName>
</protein>
<dbReference type="PANTHER" id="PTHR11200:SF240">
    <property type="entry name" value="INOSITOL POLYPHOSPHATE 5-PHOSPHATASE C9G1.10C-RELATED"/>
    <property type="match status" value="1"/>
</dbReference>
<feature type="compositionally biased region" description="Basic and acidic residues" evidence="1">
    <location>
        <begin position="45"/>
        <end position="60"/>
    </location>
</feature>
<dbReference type="Gene3D" id="2.130.10.10">
    <property type="entry name" value="YVTN repeat-like/Quinoprotein amine dehydrogenase"/>
    <property type="match status" value="1"/>
</dbReference>
<dbReference type="Gene3D" id="3.60.10.10">
    <property type="entry name" value="Endonuclease/exonuclease/phosphatase"/>
    <property type="match status" value="1"/>
</dbReference>
<feature type="compositionally biased region" description="Low complexity" evidence="1">
    <location>
        <begin position="357"/>
        <end position="369"/>
    </location>
</feature>
<feature type="compositionally biased region" description="Low complexity" evidence="1">
    <location>
        <begin position="314"/>
        <end position="337"/>
    </location>
</feature>
<evidence type="ECO:0000259" key="2">
    <source>
        <dbReference type="SMART" id="SM00128"/>
    </source>
</evidence>
<feature type="compositionally biased region" description="Polar residues" evidence="1">
    <location>
        <begin position="675"/>
        <end position="693"/>
    </location>
</feature>
<feature type="region of interest" description="Disordered" evidence="1">
    <location>
        <begin position="666"/>
        <end position="694"/>
    </location>
</feature>
<dbReference type="InterPro" id="IPR000300">
    <property type="entry name" value="IPPc"/>
</dbReference>
<feature type="compositionally biased region" description="Pro residues" evidence="1">
    <location>
        <begin position="393"/>
        <end position="408"/>
    </location>
</feature>
<feature type="region of interest" description="Disordered" evidence="1">
    <location>
        <begin position="538"/>
        <end position="563"/>
    </location>
</feature>
<dbReference type="PRINTS" id="PR01217">
    <property type="entry name" value="PRICHEXTENSN"/>
</dbReference>
<feature type="domain" description="Inositol polyphosphate-related phosphatase" evidence="2">
    <location>
        <begin position="1115"/>
        <end position="1455"/>
    </location>
</feature>
<dbReference type="SUPFAM" id="SSF50978">
    <property type="entry name" value="WD40 repeat-like"/>
    <property type="match status" value="1"/>
</dbReference>
<feature type="compositionally biased region" description="Low complexity" evidence="1">
    <location>
        <begin position="247"/>
        <end position="273"/>
    </location>
</feature>
<keyword evidence="4" id="KW-1185">Reference proteome</keyword>
<reference evidence="3 4" key="1">
    <citation type="submission" date="2024-03" db="EMBL/GenBank/DDBJ databases">
        <title>Genome-scale model development and genomic sequencing of the oleaginous clade Lipomyces.</title>
        <authorList>
            <consortium name="Lawrence Berkeley National Laboratory"/>
            <person name="Czajka J.J."/>
            <person name="Han Y."/>
            <person name="Kim J."/>
            <person name="Mondo S.J."/>
            <person name="Hofstad B.A."/>
            <person name="Robles A."/>
            <person name="Haridas S."/>
            <person name="Riley R."/>
            <person name="LaButti K."/>
            <person name="Pangilinan J."/>
            <person name="Andreopoulos W."/>
            <person name="Lipzen A."/>
            <person name="Yan J."/>
            <person name="Wang M."/>
            <person name="Ng V."/>
            <person name="Grigoriev I.V."/>
            <person name="Spatafora J.W."/>
            <person name="Magnuson J.K."/>
            <person name="Baker S.E."/>
            <person name="Pomraning K.R."/>
        </authorList>
    </citation>
    <scope>NUCLEOTIDE SEQUENCE [LARGE SCALE GENOMIC DNA]</scope>
    <source>
        <strain evidence="3 4">Phaff 52-87</strain>
    </source>
</reference>
<feature type="compositionally biased region" description="Pro residues" evidence="1">
    <location>
        <begin position="345"/>
        <end position="356"/>
    </location>
</feature>
<dbReference type="InterPro" id="IPR036691">
    <property type="entry name" value="Endo/exonu/phosph_ase_sf"/>
</dbReference>
<feature type="compositionally biased region" description="Low complexity" evidence="1">
    <location>
        <begin position="124"/>
        <end position="138"/>
    </location>
</feature>
<evidence type="ECO:0000256" key="1">
    <source>
        <dbReference type="SAM" id="MobiDB-lite"/>
    </source>
</evidence>
<evidence type="ECO:0000313" key="3">
    <source>
        <dbReference type="EMBL" id="KAK7205801.1"/>
    </source>
</evidence>
<feature type="compositionally biased region" description="Low complexity" evidence="1">
    <location>
        <begin position="286"/>
        <end position="296"/>
    </location>
</feature>
<name>A0ABR1F7J1_9ASCO</name>
<feature type="region of interest" description="Disordered" evidence="1">
    <location>
        <begin position="594"/>
        <end position="626"/>
    </location>
</feature>
<dbReference type="Proteomes" id="UP001498771">
    <property type="component" value="Unassembled WGS sequence"/>
</dbReference>
<feature type="region of interest" description="Disordered" evidence="1">
    <location>
        <begin position="1"/>
        <end position="444"/>
    </location>
</feature>
<feature type="compositionally biased region" description="Low complexity" evidence="1">
    <location>
        <begin position="607"/>
        <end position="625"/>
    </location>
</feature>
<dbReference type="GeneID" id="90037912"/>
<dbReference type="RefSeq" id="XP_064768834.1">
    <property type="nucleotide sequence ID" value="XM_064912400.1"/>
</dbReference>
<feature type="compositionally biased region" description="Low complexity" evidence="1">
    <location>
        <begin position="162"/>
        <end position="172"/>
    </location>
</feature>
<organism evidence="3 4">
    <name type="scientific">Myxozyma melibiosi</name>
    <dbReference type="NCBI Taxonomy" id="54550"/>
    <lineage>
        <taxon>Eukaryota</taxon>
        <taxon>Fungi</taxon>
        <taxon>Dikarya</taxon>
        <taxon>Ascomycota</taxon>
        <taxon>Saccharomycotina</taxon>
        <taxon>Lipomycetes</taxon>
        <taxon>Lipomycetales</taxon>
        <taxon>Lipomycetaceae</taxon>
        <taxon>Myxozyma</taxon>
    </lineage>
</organism>
<gene>
    <name evidence="3" type="ORF">BZA70DRAFT_277090</name>
</gene>
<dbReference type="Pfam" id="PF22669">
    <property type="entry name" value="Exo_endo_phos2"/>
    <property type="match status" value="1"/>
</dbReference>
<dbReference type="InterPro" id="IPR036322">
    <property type="entry name" value="WD40_repeat_dom_sf"/>
</dbReference>
<dbReference type="InterPro" id="IPR015943">
    <property type="entry name" value="WD40/YVTN_repeat-like_dom_sf"/>
</dbReference>
<accession>A0ABR1F7J1</accession>
<dbReference type="SMART" id="SM00128">
    <property type="entry name" value="IPPc"/>
    <property type="match status" value="1"/>
</dbReference>
<proteinExistence type="predicted"/>
<dbReference type="EMBL" id="JBBJBU010000004">
    <property type="protein sequence ID" value="KAK7205801.1"/>
    <property type="molecule type" value="Genomic_DNA"/>
</dbReference>
<sequence length="1491" mass="162445">MASDGEQQQQQQQQPEEPTAFPSVGSIRSRWEQLSGSAQQQQETGPKRDQSSDRSSRQEHPVVVAAAGANASQQQHPLASKPDKQPPSLKPQDSSTTSPPKPGPGRAHSQQPAVPPKSQLITLSSSASTPARSQSPPRDSSPHNGASLEVPGIVVTGTKQTSPSSSSVRSSRANLPHPPVAPKPRSPSPLKVASIDPDALQPQQPPHAHSRSLSDAELDIGASSPSRKPRPPMPALKSSQKVPLFNSQSQSSQTDAQSVSVLRVPGSPPSSRSRQMKDSASTTIETLPTTAASSIAAPPPLPPSEKSWSTTPLVTPAPYVPPSSATTTTTAPHQQPADTLETQPTPQPYIPPPHPAPVAVQPQSHTIIQPPAPPAIQPTPAPAVAAQAVPELPWRPPLPTAPRVPPNDAPVQPAEIMQHPKPVAPSKFPNPPPQLPPRSATAAPAVPQTIASVPISSGPISIVSAERRSFDLLRTGDEHVKIVPQLPPRSRSKSPASLPNLSSIDSAISTFPASAPAPGNASNAGNWGERATAFDVPQTMGEFPGSKIPPQLPARGRSNSPSRLVRSSSAVEVPQLPPPISAVVPATYIPQPVQQQQLPQPQPIPQPILQQQQQRQVPQPPQEQQSIYQLPQATQSMPSHLNLTAYQPVNTPNAIHSVQATSYFPPAPPQRSAVPVQQQNYHAPTTYQSSSTPIPVMPPTSVSSQPTVQMQQPYISHASIPSVSTVSLPISGDDDSYAEAHAMPEMMEDDSDDNMMPPAEETERMAEYPDSSRANRRPPITRSMPHEISCKYDVRMFCISGEYICTSGTVTKVWSVSSGTCVGIIAHEGFKVTAMGFKPSRNLEEEGRYVWMGTKEGGLLEGDLSVMRVTSKRLGVHNSTIKGIYRCGFEMWTMDDDGRVQVWGPDATNGGLPNLNGTPKTQRGPGQPQAAIVLKDTLWVGRNKTVSVFKPSAAPEQTQFALSRPIVATKAVGEITCATTLVKDPEHVYFGHDDGKVSVYSVTKMTCVDVVSISIYKVTAISGVGSLLWVGFRTGMVYVYDVSQHPWTVLKDWKAHEGPVMNIVVDRSSIFKMRALPVVTMTPSDNVLTVWDGMLKHDWLERNMQEHDAEFCSLRVVRALICTWNVGAAKPSDLQNTSTDSKFLKRLLATADDPEIIVFGFQELVELDNKTVTAKSIFKKKKHKDKDNIQQHMSHQYQAWQTRLEEIVRALSSSYTLLRSENLVGLYSCVFVKESERAYIGNLTSSTVKTGLGGLHGNKGAIILRFTLDDTSLCFVNCHLAAGQSHIIPRNNDVAHIMESKIPSPRMGSTESAADIFVGGGDGTMILDHEICFMNGDMNYRINLQRGPVMKLLEKGEIDKLLEFDQLLTQLKRNPGFRLRPFSESPITFKPTYKYDVGTDNYDTSEKKRTPAWCDRIYYRGPGKITPVEYRTHDVRVSDHRPVSGVYDVSIKTVDQELRKEALKRASHRWDKFVEKSITQARMHFHENEGY</sequence>
<feature type="compositionally biased region" description="Polar residues" evidence="1">
    <location>
        <begin position="32"/>
        <end position="44"/>
    </location>
</feature>
<feature type="compositionally biased region" description="Low complexity" evidence="1">
    <location>
        <begin position="382"/>
        <end position="392"/>
    </location>
</feature>
<dbReference type="PANTHER" id="PTHR11200">
    <property type="entry name" value="INOSITOL 5-PHOSPHATASE"/>
    <property type="match status" value="1"/>
</dbReference>